<dbReference type="CDD" id="cd06852">
    <property type="entry name" value="GT_MraY"/>
    <property type="match status" value="1"/>
</dbReference>
<evidence type="ECO:0000313" key="8">
    <source>
        <dbReference type="EMBL" id="VFU17240.1"/>
    </source>
</evidence>
<dbReference type="Pfam" id="PF10555">
    <property type="entry name" value="MraY_sig1"/>
    <property type="match status" value="1"/>
</dbReference>
<feature type="transmembrane region" description="Helical" evidence="7">
    <location>
        <begin position="26"/>
        <end position="45"/>
    </location>
</feature>
<dbReference type="InterPro" id="IPR018480">
    <property type="entry name" value="PNAcMuramoyl-5peptid_Trfase_CS"/>
</dbReference>
<organism evidence="8">
    <name type="scientific">anaerobic digester metagenome</name>
    <dbReference type="NCBI Taxonomy" id="1263854"/>
    <lineage>
        <taxon>unclassified sequences</taxon>
        <taxon>metagenomes</taxon>
        <taxon>ecological metagenomes</taxon>
    </lineage>
</organism>
<dbReference type="GO" id="GO:0005886">
    <property type="term" value="C:plasma membrane"/>
    <property type="evidence" value="ECO:0007669"/>
    <property type="project" value="TreeGrafter"/>
</dbReference>
<dbReference type="EC" id="2.7.8.13" evidence="8"/>
<dbReference type="Pfam" id="PF00953">
    <property type="entry name" value="Glycos_transf_4"/>
    <property type="match status" value="1"/>
</dbReference>
<feature type="transmembrane region" description="Helical" evidence="7">
    <location>
        <begin position="97"/>
        <end position="114"/>
    </location>
</feature>
<dbReference type="InterPro" id="IPR003524">
    <property type="entry name" value="PNAcMuramoyl-5peptid_Trfase"/>
</dbReference>
<dbReference type="PROSITE" id="PS01347">
    <property type="entry name" value="MRAY_1"/>
    <property type="match status" value="1"/>
</dbReference>
<evidence type="ECO:0000256" key="1">
    <source>
        <dbReference type="ARBA" id="ARBA00004141"/>
    </source>
</evidence>
<proteinExistence type="inferred from homology"/>
<feature type="transmembrane region" description="Helical" evidence="7">
    <location>
        <begin position="337"/>
        <end position="356"/>
    </location>
</feature>
<evidence type="ECO:0000256" key="6">
    <source>
        <dbReference type="ARBA" id="ARBA00023136"/>
    </source>
</evidence>
<name>A0A485M338_9ZZZZ</name>
<dbReference type="GO" id="GO:0071555">
    <property type="term" value="P:cell wall organization"/>
    <property type="evidence" value="ECO:0007669"/>
    <property type="project" value="TreeGrafter"/>
</dbReference>
<evidence type="ECO:0000256" key="5">
    <source>
        <dbReference type="ARBA" id="ARBA00022989"/>
    </source>
</evidence>
<comment type="similarity">
    <text evidence="2">Belongs to the glycosyltransferase 4 family. MraY subfamily.</text>
</comment>
<accession>A0A485M338</accession>
<dbReference type="GO" id="GO:0008963">
    <property type="term" value="F:phospho-N-acetylmuramoyl-pentapeptide-transferase activity"/>
    <property type="evidence" value="ECO:0007669"/>
    <property type="project" value="InterPro"/>
</dbReference>
<feature type="transmembrane region" description="Helical" evidence="7">
    <location>
        <begin position="287"/>
        <end position="309"/>
    </location>
</feature>
<keyword evidence="6 7" id="KW-0472">Membrane</keyword>
<evidence type="ECO:0000256" key="3">
    <source>
        <dbReference type="ARBA" id="ARBA00022679"/>
    </source>
</evidence>
<reference evidence="8" key="1">
    <citation type="submission" date="2019-03" db="EMBL/GenBank/DDBJ databases">
        <authorList>
            <person name="Hao L."/>
        </authorList>
    </citation>
    <scope>NUCLEOTIDE SEQUENCE</scope>
</reference>
<keyword evidence="4 7" id="KW-0812">Transmembrane</keyword>
<dbReference type="PANTHER" id="PTHR22926:SF5">
    <property type="entry name" value="PHOSPHO-N-ACETYLMURAMOYL-PENTAPEPTIDE-TRANSFERASE HOMOLOG"/>
    <property type="match status" value="1"/>
</dbReference>
<dbReference type="EMBL" id="CAADRM010000130">
    <property type="protein sequence ID" value="VFU17240.1"/>
    <property type="molecule type" value="Genomic_DNA"/>
</dbReference>
<feature type="transmembrane region" description="Helical" evidence="7">
    <location>
        <begin position="198"/>
        <end position="218"/>
    </location>
</feature>
<dbReference type="NCBIfam" id="TIGR00445">
    <property type="entry name" value="mraY"/>
    <property type="match status" value="1"/>
</dbReference>
<feature type="transmembrane region" description="Helical" evidence="7">
    <location>
        <begin position="73"/>
        <end position="91"/>
    </location>
</feature>
<feature type="transmembrane region" description="Helical" evidence="7">
    <location>
        <begin position="230"/>
        <end position="254"/>
    </location>
</feature>
<keyword evidence="3 8" id="KW-0808">Transferase</keyword>
<evidence type="ECO:0000256" key="7">
    <source>
        <dbReference type="SAM" id="Phobius"/>
    </source>
</evidence>
<dbReference type="PANTHER" id="PTHR22926">
    <property type="entry name" value="PHOSPHO-N-ACETYLMURAMOYL-PENTAPEPTIDE-TRANSFERASE"/>
    <property type="match status" value="1"/>
</dbReference>
<gene>
    <name evidence="8" type="primary">mraY</name>
    <name evidence="8" type="ORF">SCFA_640016</name>
</gene>
<dbReference type="AlphaFoldDB" id="A0A485M338"/>
<sequence>MLYHILYPLHTDFAIFNVFKYITFRSIYATITALIICLWLGPWFIRKLTELKLRERINGHTPKTHQGKSGTPTMGGILIISAVVLSTLLWVDLENLYIWMGMIILLSFGLLGFVDDYLKTIKGNMKGLPGRFRLAVEFAVAALIGYILINIPGFDRSIVIPFFKNISIDLGVFYVPFAMLVIVGSANAVNLTDGLDGLAIGPCTIAAATYLIFAYVTGNIKAASYLQFPFISGVGELSIFLGALVGAGMGFLWYNAYPAQVFMGDVGSLSLGGILGTVALITKQEVLLVVVGGIFVMEVVSVILQVSFFKYTKGRRIFRMAPIHHHFELKGWPEPKIIVRFWIISLLLALVAISTLKLR</sequence>
<feature type="transmembrane region" description="Helical" evidence="7">
    <location>
        <begin position="134"/>
        <end position="151"/>
    </location>
</feature>
<dbReference type="InterPro" id="IPR000715">
    <property type="entry name" value="Glycosyl_transferase_4"/>
</dbReference>
<comment type="subcellular location">
    <subcellularLocation>
        <location evidence="1">Membrane</location>
        <topology evidence="1">Multi-pass membrane protein</topology>
    </subcellularLocation>
</comment>
<feature type="transmembrane region" description="Helical" evidence="7">
    <location>
        <begin position="171"/>
        <end position="191"/>
    </location>
</feature>
<dbReference type="PROSITE" id="PS01348">
    <property type="entry name" value="MRAY_2"/>
    <property type="match status" value="1"/>
</dbReference>
<evidence type="ECO:0000256" key="2">
    <source>
        <dbReference type="ARBA" id="ARBA00005583"/>
    </source>
</evidence>
<dbReference type="GO" id="GO:0044038">
    <property type="term" value="P:cell wall macromolecule biosynthetic process"/>
    <property type="evidence" value="ECO:0007669"/>
    <property type="project" value="TreeGrafter"/>
</dbReference>
<protein>
    <submittedName>
        <fullName evidence="8">Phospho-N-acetylmuramoyl-pentapeptide transferase</fullName>
        <ecNumber evidence="8">2.7.8.13</ecNumber>
    </submittedName>
</protein>
<dbReference type="HAMAP" id="MF_00038">
    <property type="entry name" value="MraY"/>
    <property type="match status" value="1"/>
</dbReference>
<evidence type="ECO:0000256" key="4">
    <source>
        <dbReference type="ARBA" id="ARBA00022692"/>
    </source>
</evidence>
<keyword evidence="5 7" id="KW-1133">Transmembrane helix</keyword>
<feature type="transmembrane region" description="Helical" evidence="7">
    <location>
        <begin position="261"/>
        <end position="281"/>
    </location>
</feature>